<sequence>MERQGRPFKDSTECAQAASMDVLPPVETVRKRLDANLVAKGSSQEQLFREAVQDPVDDFINGANVLLFAYGPTSGGKTYTMQGPPIDPGIVPRTLDRLFNLLGPQVCKGAPVRPDCFDDFVQLSEEEQAFALLQKTKLLGEKSARSAADFSTFHLPANDSDGSLFLSNSGDCSYSDRAQVLLWLSFYEIYNEGIYDLLLPSFESSTKKNGSQRRTILKLGEDRDKRTFVRGLVEVPVHSADEAHRLLCLARNNRTFAETQLNRSSSRSHCVFTVRLLSSKGNSRNGSQDWHVSTLMLCDLAGSERPSKAGTDGSRLREAGRINTSLMVLGRCLEGLRNNKDLPKKAPVPFRESKLTQVMQAYFTTGGQVSLIVNICPAMSMLEESLNALEFSAVAIEVVPLQLESRHTRCKEAVRRLTERWHNASGSAGLPADPVASPAKDVTVAAALDADEAEELFETIEALQRDMDDMRGQLEWEKKMVAAKEAQVNDYKALVKDLERALRQQRESADEEMAIRVKNAIEITKLELFRKAEQGSTLELLKQLEEAQRRIAELEEEPCDRRSTVTTAAVETQTEEFDTGSAAAPTLEEQNRLMKAESEMHDLRSRFEESQSRLVIELQARKDAEVSVKEARKQLADVQQKLCMREVQQEGLERRLEELQQANDNMQKMAAELNCELERMHHDKQECELSVDVLREQLVNTTEALHEAEDKAKEEAARRAASSLALEQERKTIAEELAEARRLAHNAEESWELRLKEAHDELESCREKLLASEQSRQAAMASLEAKEEQLSSLQQAVKSAAEQEEVADENCPRHTRHAKRNTQRRTRATRSKAQSLASSEVSDSEADFKPPRRTPRRTKKSVAFPEDQLEEKEDRGSRAVLAEDNAVSSPFGKRIGDLLAGVLSIGTGSGVAAQTRTRRQLTATDADFVELQDEQSPPTRRTAARRKAKQ</sequence>
<accession>A0ACB7S8N9</accession>
<evidence type="ECO:0000313" key="1">
    <source>
        <dbReference type="EMBL" id="KAH6930447.1"/>
    </source>
</evidence>
<evidence type="ECO:0000313" key="2">
    <source>
        <dbReference type="Proteomes" id="UP000821845"/>
    </source>
</evidence>
<organism evidence="1 2">
    <name type="scientific">Hyalomma asiaticum</name>
    <name type="common">Tick</name>
    <dbReference type="NCBI Taxonomy" id="266040"/>
    <lineage>
        <taxon>Eukaryota</taxon>
        <taxon>Metazoa</taxon>
        <taxon>Ecdysozoa</taxon>
        <taxon>Arthropoda</taxon>
        <taxon>Chelicerata</taxon>
        <taxon>Arachnida</taxon>
        <taxon>Acari</taxon>
        <taxon>Parasitiformes</taxon>
        <taxon>Ixodida</taxon>
        <taxon>Ixodoidea</taxon>
        <taxon>Ixodidae</taxon>
        <taxon>Hyalomminae</taxon>
        <taxon>Hyalomma</taxon>
    </lineage>
</organism>
<name>A0ACB7S8N9_HYAAI</name>
<proteinExistence type="predicted"/>
<protein>
    <submittedName>
        <fullName evidence="1">Uncharacterized protein</fullName>
    </submittedName>
</protein>
<keyword evidence="2" id="KW-1185">Reference proteome</keyword>
<gene>
    <name evidence="1" type="ORF">HPB50_013704</name>
</gene>
<dbReference type="EMBL" id="CM023485">
    <property type="protein sequence ID" value="KAH6930447.1"/>
    <property type="molecule type" value="Genomic_DNA"/>
</dbReference>
<comment type="caution">
    <text evidence="1">The sequence shown here is derived from an EMBL/GenBank/DDBJ whole genome shotgun (WGS) entry which is preliminary data.</text>
</comment>
<reference evidence="1" key="1">
    <citation type="submission" date="2020-05" db="EMBL/GenBank/DDBJ databases">
        <title>Large-scale comparative analyses of tick genomes elucidate their genetic diversity and vector capacities.</title>
        <authorList>
            <person name="Jia N."/>
            <person name="Wang J."/>
            <person name="Shi W."/>
            <person name="Du L."/>
            <person name="Sun Y."/>
            <person name="Zhan W."/>
            <person name="Jiang J."/>
            <person name="Wang Q."/>
            <person name="Zhang B."/>
            <person name="Ji P."/>
            <person name="Sakyi L.B."/>
            <person name="Cui X."/>
            <person name="Yuan T."/>
            <person name="Jiang B."/>
            <person name="Yang W."/>
            <person name="Lam T.T.-Y."/>
            <person name="Chang Q."/>
            <person name="Ding S."/>
            <person name="Wang X."/>
            <person name="Zhu J."/>
            <person name="Ruan X."/>
            <person name="Zhao L."/>
            <person name="Wei J."/>
            <person name="Que T."/>
            <person name="Du C."/>
            <person name="Cheng J."/>
            <person name="Dai P."/>
            <person name="Han X."/>
            <person name="Huang E."/>
            <person name="Gao Y."/>
            <person name="Liu J."/>
            <person name="Shao H."/>
            <person name="Ye R."/>
            <person name="Li L."/>
            <person name="Wei W."/>
            <person name="Wang X."/>
            <person name="Wang C."/>
            <person name="Yang T."/>
            <person name="Huo Q."/>
            <person name="Li W."/>
            <person name="Guo W."/>
            <person name="Chen H."/>
            <person name="Zhou L."/>
            <person name="Ni X."/>
            <person name="Tian J."/>
            <person name="Zhou Y."/>
            <person name="Sheng Y."/>
            <person name="Liu T."/>
            <person name="Pan Y."/>
            <person name="Xia L."/>
            <person name="Li J."/>
            <person name="Zhao F."/>
            <person name="Cao W."/>
        </authorList>
    </citation>
    <scope>NUCLEOTIDE SEQUENCE</scope>
    <source>
        <strain evidence="1">Hyas-2018</strain>
    </source>
</reference>
<dbReference type="Proteomes" id="UP000821845">
    <property type="component" value="Chromosome 5"/>
</dbReference>